<dbReference type="InterPro" id="IPR009050">
    <property type="entry name" value="Globin-like_sf"/>
</dbReference>
<dbReference type="InterPro" id="IPR000727">
    <property type="entry name" value="T_SNARE_dom"/>
</dbReference>
<gene>
    <name evidence="8" type="ORF">K1718_16410</name>
</gene>
<sequence>MKAVADDFAVRLEFAQIDQSTIVSLQKIWPVIKPDLDSILDDFYLHLRGQPKLAELVGDMQPRLVSAQKSHWEKLFMSGFDQDYQDSINRIGHVHCRIGLEPRWYIAGYRFVLTRLHEGIIKKYRRSFRDISQLLDAVTTAVMLDMELAISTYEERLLQIREAQTARLNEAIESFQGKVETPLEDADEGARIVAGQAEELTSVSASALNQVSAAEAAAKNTSLSVQTVASATEELSSSIQEIAKQITGASEIASQAAGGTEQSSLKVSSLAGAAQKIGDVVGLIQAIAEQTNLLALNATIEAARAGDAGRGFAVVASEVKTLAEQTANATEEISQQVSEIQSSTESSVASIHSISEVVRQLDEMTASIAAAVEEQGAATREISESIQSVSSGAKELDENISGVGMAIGTSDKAAARFLQAAEKVNTSASSISLEIRSFFEELKADTGT</sequence>
<evidence type="ECO:0000256" key="3">
    <source>
        <dbReference type="ARBA" id="ARBA00023224"/>
    </source>
</evidence>
<name>A0ABY8EXG9_9HYPH</name>
<dbReference type="Gene3D" id="1.10.490.10">
    <property type="entry name" value="Globins"/>
    <property type="match status" value="1"/>
</dbReference>
<evidence type="ECO:0000313" key="9">
    <source>
        <dbReference type="Proteomes" id="UP001209803"/>
    </source>
</evidence>
<dbReference type="PANTHER" id="PTHR32089">
    <property type="entry name" value="METHYL-ACCEPTING CHEMOTAXIS PROTEIN MCPB"/>
    <property type="match status" value="1"/>
</dbReference>
<evidence type="ECO:0000256" key="5">
    <source>
        <dbReference type="PROSITE-ProRule" id="PRU00284"/>
    </source>
</evidence>
<dbReference type="InterPro" id="IPR004090">
    <property type="entry name" value="Chemotax_Me-accpt_rcpt"/>
</dbReference>
<evidence type="ECO:0000256" key="4">
    <source>
        <dbReference type="ARBA" id="ARBA00029447"/>
    </source>
</evidence>
<keyword evidence="2" id="KW-1003">Cell membrane</keyword>
<organism evidence="8 9">
    <name type="scientific">Roseibium porphyridii</name>
    <dbReference type="NCBI Taxonomy" id="2866279"/>
    <lineage>
        <taxon>Bacteria</taxon>
        <taxon>Pseudomonadati</taxon>
        <taxon>Pseudomonadota</taxon>
        <taxon>Alphaproteobacteria</taxon>
        <taxon>Hyphomicrobiales</taxon>
        <taxon>Stappiaceae</taxon>
        <taxon>Roseibium</taxon>
    </lineage>
</organism>
<protein>
    <submittedName>
        <fullName evidence="8">Globin-coupled sensor protein</fullName>
    </submittedName>
</protein>
<evidence type="ECO:0000256" key="1">
    <source>
        <dbReference type="ARBA" id="ARBA00004429"/>
    </source>
</evidence>
<comment type="similarity">
    <text evidence="4">Belongs to the methyl-accepting chemotaxis (MCP) protein family.</text>
</comment>
<dbReference type="PROSITE" id="PS50192">
    <property type="entry name" value="T_SNARE"/>
    <property type="match status" value="1"/>
</dbReference>
<dbReference type="CDD" id="cd01068">
    <property type="entry name" value="globin_sensor"/>
    <property type="match status" value="1"/>
</dbReference>
<evidence type="ECO:0000259" key="7">
    <source>
        <dbReference type="PROSITE" id="PS50192"/>
    </source>
</evidence>
<feature type="domain" description="T-SNARE coiled-coil homology" evidence="7">
    <location>
        <begin position="341"/>
        <end position="403"/>
    </location>
</feature>
<comment type="subcellular location">
    <subcellularLocation>
        <location evidence="1">Cell inner membrane</location>
        <topology evidence="1">Multi-pass membrane protein</topology>
    </subcellularLocation>
</comment>
<dbReference type="SUPFAM" id="SSF46458">
    <property type="entry name" value="Globin-like"/>
    <property type="match status" value="1"/>
</dbReference>
<evidence type="ECO:0000256" key="2">
    <source>
        <dbReference type="ARBA" id="ARBA00022519"/>
    </source>
</evidence>
<dbReference type="SUPFAM" id="SSF58104">
    <property type="entry name" value="Methyl-accepting chemotaxis protein (MCP) signaling domain"/>
    <property type="match status" value="1"/>
</dbReference>
<keyword evidence="2" id="KW-0472">Membrane</keyword>
<evidence type="ECO:0000259" key="6">
    <source>
        <dbReference type="PROSITE" id="PS50111"/>
    </source>
</evidence>
<keyword evidence="3 5" id="KW-0807">Transducer</keyword>
<feature type="domain" description="Methyl-accepting transducer" evidence="6">
    <location>
        <begin position="182"/>
        <end position="432"/>
    </location>
</feature>
<dbReference type="RefSeq" id="WP_265681525.1">
    <property type="nucleotide sequence ID" value="NZ_CP120863.1"/>
</dbReference>
<reference evidence="8 9" key="1">
    <citation type="submission" date="2023-03" db="EMBL/GenBank/DDBJ databases">
        <title>Roseibium porphyridii sp. nov. and Roseibium rhodosorbium sp. nov. isolated from marine algae, Porphyridium cruentum and Rhodosorus marinus, respectively.</title>
        <authorList>
            <person name="Lee M.W."/>
            <person name="Choi B.J."/>
            <person name="Lee J.K."/>
            <person name="Choi D.G."/>
            <person name="Baek J.H."/>
            <person name="Bayburt H."/>
            <person name="Kim J.M."/>
            <person name="Han D.M."/>
            <person name="Kim K.H."/>
            <person name="Jeon C.O."/>
        </authorList>
    </citation>
    <scope>NUCLEOTIDE SEQUENCE [LARGE SCALE GENOMIC DNA]</scope>
    <source>
        <strain evidence="8 9">KMA01</strain>
    </source>
</reference>
<dbReference type="Proteomes" id="UP001209803">
    <property type="component" value="Chromosome"/>
</dbReference>
<dbReference type="Gene3D" id="1.10.287.950">
    <property type="entry name" value="Methyl-accepting chemotaxis protein"/>
    <property type="match status" value="1"/>
</dbReference>
<dbReference type="PROSITE" id="PS50111">
    <property type="entry name" value="CHEMOTAXIS_TRANSDUC_2"/>
    <property type="match status" value="1"/>
</dbReference>
<proteinExistence type="inferred from homology"/>
<dbReference type="Pfam" id="PF00015">
    <property type="entry name" value="MCPsignal"/>
    <property type="match status" value="1"/>
</dbReference>
<keyword evidence="2" id="KW-0997">Cell inner membrane</keyword>
<dbReference type="PRINTS" id="PR00260">
    <property type="entry name" value="CHEMTRNSDUCR"/>
</dbReference>
<dbReference type="EMBL" id="CP120863">
    <property type="protein sequence ID" value="WFE87742.1"/>
    <property type="molecule type" value="Genomic_DNA"/>
</dbReference>
<dbReference type="InterPro" id="IPR044398">
    <property type="entry name" value="Globin-sensor_dom"/>
</dbReference>
<dbReference type="Pfam" id="PF11563">
    <property type="entry name" value="Protoglobin"/>
    <property type="match status" value="1"/>
</dbReference>
<dbReference type="SMART" id="SM00283">
    <property type="entry name" value="MA"/>
    <property type="match status" value="1"/>
</dbReference>
<dbReference type="PANTHER" id="PTHR32089:SF112">
    <property type="entry name" value="LYSOZYME-LIKE PROTEIN-RELATED"/>
    <property type="match status" value="1"/>
</dbReference>
<keyword evidence="9" id="KW-1185">Reference proteome</keyword>
<evidence type="ECO:0000313" key="8">
    <source>
        <dbReference type="EMBL" id="WFE87742.1"/>
    </source>
</evidence>
<dbReference type="InterPro" id="IPR039379">
    <property type="entry name" value="Protoglobin_sensor_dom"/>
</dbReference>
<accession>A0ABY8EXG9</accession>
<dbReference type="InterPro" id="IPR012292">
    <property type="entry name" value="Globin/Proto"/>
</dbReference>
<dbReference type="InterPro" id="IPR004089">
    <property type="entry name" value="MCPsignal_dom"/>
</dbReference>